<dbReference type="PROSITE" id="PS51464">
    <property type="entry name" value="SIS"/>
    <property type="match status" value="1"/>
</dbReference>
<reference evidence="5" key="1">
    <citation type="submission" date="2017-09" db="EMBL/GenBank/DDBJ databases">
        <title>Depth-based differentiation of microbial function through sediment-hosted aquifers and enrichment of novel symbionts in the deep terrestrial subsurface.</title>
        <authorList>
            <person name="Probst A.J."/>
            <person name="Ladd B."/>
            <person name="Jarett J.K."/>
            <person name="Geller-Mcgrath D.E."/>
            <person name="Sieber C.M.K."/>
            <person name="Emerson J.B."/>
            <person name="Anantharaman K."/>
            <person name="Thomas B.C."/>
            <person name="Malmstrom R."/>
            <person name="Stieglmeier M."/>
            <person name="Klingl A."/>
            <person name="Woyke T."/>
            <person name="Ryan C.M."/>
            <person name="Banfield J.F."/>
        </authorList>
    </citation>
    <scope>NUCLEOTIDE SEQUENCE [LARGE SCALE GENOMIC DNA]</scope>
</reference>
<evidence type="ECO:0000313" key="4">
    <source>
        <dbReference type="EMBL" id="PIR94743.1"/>
    </source>
</evidence>
<accession>A0A2H0V6N8</accession>
<feature type="domain" description="SIS" evidence="3">
    <location>
        <begin position="15"/>
        <end position="152"/>
    </location>
</feature>
<dbReference type="EMBL" id="PFAN01000124">
    <property type="protein sequence ID" value="PIR94743.1"/>
    <property type="molecule type" value="Genomic_DNA"/>
</dbReference>
<proteinExistence type="inferred from homology"/>
<evidence type="ECO:0000259" key="3">
    <source>
        <dbReference type="PROSITE" id="PS51464"/>
    </source>
</evidence>
<dbReference type="GO" id="GO:0004347">
    <property type="term" value="F:glucose-6-phosphate isomerase activity"/>
    <property type="evidence" value="ECO:0007669"/>
    <property type="project" value="InterPro"/>
</dbReference>
<name>A0A2H0V6N8_9BACT</name>
<comment type="caution">
    <text evidence="4">The sequence shown here is derived from an EMBL/GenBank/DDBJ whole genome shotgun (WGS) entry which is preliminary data.</text>
</comment>
<dbReference type="GO" id="GO:1901135">
    <property type="term" value="P:carbohydrate derivative metabolic process"/>
    <property type="evidence" value="ECO:0007669"/>
    <property type="project" value="InterPro"/>
</dbReference>
<dbReference type="SUPFAM" id="SSF53697">
    <property type="entry name" value="SIS domain"/>
    <property type="match status" value="1"/>
</dbReference>
<dbReference type="Gene3D" id="3.40.50.10490">
    <property type="entry name" value="Glucose-6-phosphate isomerase like protein, domain 1"/>
    <property type="match status" value="2"/>
</dbReference>
<evidence type="ECO:0000256" key="2">
    <source>
        <dbReference type="ARBA" id="ARBA00023235"/>
    </source>
</evidence>
<sequence>MMKEAIKQFYQQFSYVPKIENKNNFKRRKNFIVLGMGGSHLAADILLSYNPSLNIIIHSDYGLPRISEKELAKTTVIASSYSGNTEEVASGLDEALKKNVDVIVLAAGGRLIETAKEKKLAYIQMPNIGIQPRSALGFGVKALLKIMNSKEGLQEAKELKKILKPVEYEKQGRELAARLKDLVPIIYASNKNKSVAYNWKIKFNETGKIPAFYNVLPELNHNEMTGFDVKDVSKQLSDKFYFIFIKDSADDERVQKRMNILAKLYQDRGLKVDVIEMNGEKRLARIFSSLILADWAAVYTAEQYGLESEQVPMVEEFKDLMKK</sequence>
<dbReference type="InterPro" id="IPR046348">
    <property type="entry name" value="SIS_dom_sf"/>
</dbReference>
<dbReference type="GO" id="GO:0005975">
    <property type="term" value="P:carbohydrate metabolic process"/>
    <property type="evidence" value="ECO:0007669"/>
    <property type="project" value="InterPro"/>
</dbReference>
<dbReference type="GO" id="GO:0097367">
    <property type="term" value="F:carbohydrate derivative binding"/>
    <property type="evidence" value="ECO:0007669"/>
    <property type="project" value="InterPro"/>
</dbReference>
<keyword evidence="2" id="KW-0413">Isomerase</keyword>
<protein>
    <recommendedName>
        <fullName evidence="3">SIS domain-containing protein</fullName>
    </recommendedName>
</protein>
<dbReference type="InterPro" id="IPR001347">
    <property type="entry name" value="SIS_dom"/>
</dbReference>
<dbReference type="Pfam" id="PF10432">
    <property type="entry name" value="bact-PGI_C"/>
    <property type="match status" value="1"/>
</dbReference>
<dbReference type="AlphaFoldDB" id="A0A2H0V6N8"/>
<dbReference type="GO" id="GO:0004476">
    <property type="term" value="F:mannose-6-phosphate isomerase activity"/>
    <property type="evidence" value="ECO:0007669"/>
    <property type="project" value="InterPro"/>
</dbReference>
<dbReference type="InterPro" id="IPR019490">
    <property type="entry name" value="Glu6P/Mann6P_isomerase_C"/>
</dbReference>
<evidence type="ECO:0000256" key="1">
    <source>
        <dbReference type="ARBA" id="ARBA00010523"/>
    </source>
</evidence>
<dbReference type="CDD" id="cd05637">
    <property type="entry name" value="SIS_PGI_PMI_2"/>
    <property type="match status" value="1"/>
</dbReference>
<comment type="similarity">
    <text evidence="1">Belongs to the PGI/PMI family.</text>
</comment>
<evidence type="ECO:0000313" key="5">
    <source>
        <dbReference type="Proteomes" id="UP000228614"/>
    </source>
</evidence>
<gene>
    <name evidence="4" type="ORF">COT95_02505</name>
</gene>
<dbReference type="Proteomes" id="UP000228614">
    <property type="component" value="Unassembled WGS sequence"/>
</dbReference>
<organism evidence="4 5">
    <name type="scientific">Candidatus Falkowbacteria bacterium CG10_big_fil_rev_8_21_14_0_10_37_6</name>
    <dbReference type="NCBI Taxonomy" id="1974563"/>
    <lineage>
        <taxon>Bacteria</taxon>
        <taxon>Candidatus Falkowiibacteriota</taxon>
    </lineage>
</organism>